<reference evidence="1" key="2">
    <citation type="submission" date="2025-09" db="UniProtKB">
        <authorList>
            <consortium name="Ensembl"/>
        </authorList>
    </citation>
    <scope>IDENTIFICATION</scope>
</reference>
<evidence type="ECO:0008006" key="3">
    <source>
        <dbReference type="Google" id="ProtNLM"/>
    </source>
</evidence>
<dbReference type="OMA" id="CCIGHIV"/>
<protein>
    <recommendedName>
        <fullName evidence="3">ERVV2 protein</fullName>
    </recommendedName>
</protein>
<reference evidence="1" key="1">
    <citation type="submission" date="2025-08" db="UniProtKB">
        <authorList>
            <consortium name="Ensembl"/>
        </authorList>
    </citation>
    <scope>IDENTIFICATION</scope>
</reference>
<sequence>QLLNHTGELLIKGSLETVLRYGYSGSWVALHIAFLTWSPPPGTYWVCGQKAFSSFSREGQGICCIGHIVPNLRITKELPQGHLRNKRTADQEAVETLAKLGQFSSILRGLLTPIGAFSNHQDIVLLASVLSVFLNETTGALSDIKQELAEFHQLSIQNRWASQGGVCTLINAEYCSFVEDKTVSLENYIKKLDKLQPALNNVFTGRNGFGSLFSWFSCWGWVQKLVSFLLSCTTLLTLICCCCKCL</sequence>
<keyword evidence="2" id="KW-1185">Reference proteome</keyword>
<dbReference type="InterPro" id="IPR018154">
    <property type="entry name" value="TLV/ENV_coat_polyprotein"/>
</dbReference>
<organism evidence="1 2">
    <name type="scientific">Varanus komodoensis</name>
    <name type="common">Komodo dragon</name>
    <dbReference type="NCBI Taxonomy" id="61221"/>
    <lineage>
        <taxon>Eukaryota</taxon>
        <taxon>Metazoa</taxon>
        <taxon>Chordata</taxon>
        <taxon>Craniata</taxon>
        <taxon>Vertebrata</taxon>
        <taxon>Euteleostomi</taxon>
        <taxon>Lepidosauria</taxon>
        <taxon>Squamata</taxon>
        <taxon>Bifurcata</taxon>
        <taxon>Unidentata</taxon>
        <taxon>Episquamata</taxon>
        <taxon>Toxicofera</taxon>
        <taxon>Anguimorpha</taxon>
        <taxon>Paleoanguimorpha</taxon>
        <taxon>Varanoidea</taxon>
        <taxon>Varanidae</taxon>
        <taxon>Varanus</taxon>
    </lineage>
</organism>
<dbReference type="AlphaFoldDB" id="A0A8D2L4D2"/>
<evidence type="ECO:0000313" key="2">
    <source>
        <dbReference type="Proteomes" id="UP000694545"/>
    </source>
</evidence>
<dbReference type="Ensembl" id="ENSVKKT00000016833.1">
    <property type="protein sequence ID" value="ENSVKKP00000016435.1"/>
    <property type="gene ID" value="ENSVKKG00000011221.1"/>
</dbReference>
<evidence type="ECO:0000313" key="1">
    <source>
        <dbReference type="Ensembl" id="ENSVKKP00000016435.1"/>
    </source>
</evidence>
<name>A0A8D2L4D2_VARKO</name>
<accession>A0A8D2L4D2</accession>
<dbReference type="Gene3D" id="1.10.287.210">
    <property type="match status" value="1"/>
</dbReference>
<dbReference type="Proteomes" id="UP000694545">
    <property type="component" value="Unplaced"/>
</dbReference>
<proteinExistence type="predicted"/>
<dbReference type="PANTHER" id="PTHR10424">
    <property type="entry name" value="VIRAL ENVELOPE PROTEIN"/>
    <property type="match status" value="1"/>
</dbReference>
<dbReference type="SUPFAM" id="SSF58069">
    <property type="entry name" value="Virus ectodomain"/>
    <property type="match status" value="1"/>
</dbReference>